<keyword evidence="2" id="KW-0503">Monooxygenase</keyword>
<gene>
    <name evidence="2" type="ORF">OL234_00815</name>
</gene>
<protein>
    <submittedName>
        <fullName evidence="2">Antibiotic biosynthesis monooxygenase</fullName>
    </submittedName>
</protein>
<dbReference type="AlphaFoldDB" id="A0AAF0CWH2"/>
<evidence type="ECO:0000259" key="1">
    <source>
        <dbReference type="PROSITE" id="PS51725"/>
    </source>
</evidence>
<evidence type="ECO:0000313" key="2">
    <source>
        <dbReference type="EMBL" id="WEG74285.1"/>
    </source>
</evidence>
<dbReference type="InterPro" id="IPR011008">
    <property type="entry name" value="Dimeric_a/b-barrel"/>
</dbReference>
<dbReference type="SUPFAM" id="SSF54909">
    <property type="entry name" value="Dimeric alpha+beta barrel"/>
    <property type="match status" value="1"/>
</dbReference>
<keyword evidence="3" id="KW-1185">Reference proteome</keyword>
<dbReference type="PANTHER" id="PTHR33336:SF3">
    <property type="entry name" value="ABM DOMAIN-CONTAINING PROTEIN"/>
    <property type="match status" value="1"/>
</dbReference>
<dbReference type="Gene3D" id="3.30.70.100">
    <property type="match status" value="1"/>
</dbReference>
<dbReference type="InterPro" id="IPR050744">
    <property type="entry name" value="AI-2_Isomerase_LsrG"/>
</dbReference>
<dbReference type="GO" id="GO:0004497">
    <property type="term" value="F:monooxygenase activity"/>
    <property type="evidence" value="ECO:0007669"/>
    <property type="project" value="UniProtKB-KW"/>
</dbReference>
<organism evidence="2 3">
    <name type="scientific">Vagococcus intermedius</name>
    <dbReference type="NCBI Taxonomy" id="2991418"/>
    <lineage>
        <taxon>Bacteria</taxon>
        <taxon>Bacillati</taxon>
        <taxon>Bacillota</taxon>
        <taxon>Bacilli</taxon>
        <taxon>Lactobacillales</taxon>
        <taxon>Enterococcaceae</taxon>
        <taxon>Vagococcus</taxon>
    </lineage>
</organism>
<proteinExistence type="predicted"/>
<feature type="domain" description="ABM" evidence="1">
    <location>
        <begin position="2"/>
        <end position="90"/>
    </location>
</feature>
<dbReference type="EMBL" id="CP110232">
    <property type="protein sequence ID" value="WEG74285.1"/>
    <property type="molecule type" value="Genomic_DNA"/>
</dbReference>
<dbReference type="KEGG" id="vie:OL234_00815"/>
<accession>A0AAF0CWH2</accession>
<evidence type="ECO:0000313" key="3">
    <source>
        <dbReference type="Proteomes" id="UP001179647"/>
    </source>
</evidence>
<sequence>MKVINAIFFIKSEQRENFLADAKVLLTSARDEEGCLAYELYESFEEANKFVMVENWRDAAAIEAHNQTPALLQLFKAMPTYAAKETIVTVSDKKA</sequence>
<dbReference type="PANTHER" id="PTHR33336">
    <property type="entry name" value="QUINOL MONOOXYGENASE YGIN-RELATED"/>
    <property type="match status" value="1"/>
</dbReference>
<dbReference type="InterPro" id="IPR007138">
    <property type="entry name" value="ABM_dom"/>
</dbReference>
<name>A0AAF0CWH2_9ENTE</name>
<dbReference type="Pfam" id="PF03992">
    <property type="entry name" value="ABM"/>
    <property type="match status" value="1"/>
</dbReference>
<dbReference type="PROSITE" id="PS51725">
    <property type="entry name" value="ABM"/>
    <property type="match status" value="1"/>
</dbReference>
<keyword evidence="2" id="KW-0560">Oxidoreductase</keyword>
<reference evidence="2" key="1">
    <citation type="submission" date="2022-10" db="EMBL/GenBank/DDBJ databases">
        <title>Vagococcus sp. isolated from poultry meat.</title>
        <authorList>
            <person name="Johansson P."/>
            <person name="Bjorkroth J."/>
        </authorList>
    </citation>
    <scope>NUCLEOTIDE SEQUENCE</scope>
    <source>
        <strain evidence="2">STAA11</strain>
    </source>
</reference>
<dbReference type="RefSeq" id="WP_275470084.1">
    <property type="nucleotide sequence ID" value="NZ_CP110237.1"/>
</dbReference>
<dbReference type="Proteomes" id="UP001179647">
    <property type="component" value="Chromosome"/>
</dbReference>